<dbReference type="InterPro" id="IPR027603">
    <property type="entry name" value="LIC12162"/>
</dbReference>
<gene>
    <name evidence="1" type="ORF">KL86DES1_20161</name>
</gene>
<sequence>MSQESSILVLGRMPRGAEPETHRPAGVWCFVEQEEFFPAWDKRFAFPPEPLTDVHAVEHACKCAQALCADSIVPLAAELCSHSEDLPAAYWETLLAPWAINMASQIVERWGRVKAMAEAWGGEAMHVPLLPQDSHFVFWTEPDFTLHGALGHSFNHWLFSRLFEAYFHDGWPEKWTWEYLPPVRREYGAEQLPSGKARLLNMARKAMLCLPFPRLKGLSWEQSLRFSLSLLHKSRGQDQSQPLSSYGKAATGMDAGLPECLDLMALYRAGMPESLRALRHPESLSVSPLGPRLRVPSVLAYEDAEYRQKLAVWRGRGHRLMYVQHGGNYGQVRCACDTAMVEYAQHAFATWGWSEHGSSRGNFIPVPYPQLARLKKRWHGQDGHTLLLVGTEMPGYGYRLDAHPTPMQLVEYRRDKLRFFEALGRTLQNCSQYRPYFALPGSLRDADWLLERIPQVRLSTGPLQPQLLSCRLLVVDHNCTTTLEALVANVPTILYWRRDVWPVTPQSDALLDVLTRAGILFATPEEAAAKVAEVWEDPRAWWSRTAVQDARRAFCALQALTVKGNENHYWIQTLKSL</sequence>
<dbReference type="RefSeq" id="WP_179979882.1">
    <property type="nucleotide sequence ID" value="NZ_LT608333.1"/>
</dbReference>
<proteinExistence type="predicted"/>
<organism evidence="1">
    <name type="scientific">uncultured Desulfovibrio sp</name>
    <dbReference type="NCBI Taxonomy" id="167968"/>
    <lineage>
        <taxon>Bacteria</taxon>
        <taxon>Pseudomonadati</taxon>
        <taxon>Thermodesulfobacteriota</taxon>
        <taxon>Desulfovibrionia</taxon>
        <taxon>Desulfovibrionales</taxon>
        <taxon>Desulfovibrionaceae</taxon>
        <taxon>Desulfovibrio</taxon>
        <taxon>environmental samples</taxon>
    </lineage>
</organism>
<protein>
    <recommendedName>
        <fullName evidence="2">Transferase, LIC12162 family</fullName>
    </recommendedName>
</protein>
<dbReference type="AlphaFoldDB" id="A0A212L2H3"/>
<accession>A0A212L2H3</accession>
<dbReference type="EMBL" id="FMJC01000002">
    <property type="protein sequence ID" value="SCM71728.1"/>
    <property type="molecule type" value="Genomic_DNA"/>
</dbReference>
<name>A0A212L2H3_9BACT</name>
<evidence type="ECO:0008006" key="2">
    <source>
        <dbReference type="Google" id="ProtNLM"/>
    </source>
</evidence>
<reference evidence="1" key="1">
    <citation type="submission" date="2016-08" db="EMBL/GenBank/DDBJ databases">
        <authorList>
            <person name="Seilhamer J.J."/>
        </authorList>
    </citation>
    <scope>NUCLEOTIDE SEQUENCE</scope>
    <source>
        <strain evidence="1">86-1</strain>
    </source>
</reference>
<dbReference type="NCBIfam" id="TIGR04331">
    <property type="entry name" value="o_ant_LIC12162"/>
    <property type="match status" value="1"/>
</dbReference>
<evidence type="ECO:0000313" key="1">
    <source>
        <dbReference type="EMBL" id="SCM71728.1"/>
    </source>
</evidence>